<evidence type="ECO:0000313" key="2">
    <source>
        <dbReference type="Proteomes" id="UP000054477"/>
    </source>
</evidence>
<dbReference type="EMBL" id="KN838633">
    <property type="protein sequence ID" value="KIK00060.1"/>
    <property type="molecule type" value="Genomic_DNA"/>
</dbReference>
<reference evidence="1 2" key="1">
    <citation type="submission" date="2014-04" db="EMBL/GenBank/DDBJ databases">
        <authorList>
            <consortium name="DOE Joint Genome Institute"/>
            <person name="Kuo A."/>
            <person name="Kohler A."/>
            <person name="Nagy L.G."/>
            <person name="Floudas D."/>
            <person name="Copeland A."/>
            <person name="Barry K.W."/>
            <person name="Cichocki N."/>
            <person name="Veneault-Fourrey C."/>
            <person name="LaButti K."/>
            <person name="Lindquist E.A."/>
            <person name="Lipzen A."/>
            <person name="Lundell T."/>
            <person name="Morin E."/>
            <person name="Murat C."/>
            <person name="Sun H."/>
            <person name="Tunlid A."/>
            <person name="Henrissat B."/>
            <person name="Grigoriev I.V."/>
            <person name="Hibbett D.S."/>
            <person name="Martin F."/>
            <person name="Nordberg H.P."/>
            <person name="Cantor M.N."/>
            <person name="Hua S.X."/>
        </authorList>
    </citation>
    <scope>NUCLEOTIDE SEQUENCE [LARGE SCALE GENOMIC DNA]</scope>
    <source>
        <strain evidence="1 2">LaAM-08-1</strain>
    </source>
</reference>
<proteinExistence type="predicted"/>
<dbReference type="Proteomes" id="UP000054477">
    <property type="component" value="Unassembled WGS sequence"/>
</dbReference>
<sequence>MSPLNSPQCPQYQTLLRIPLLQTIRPRQPTFRQCHVKKLPRFGWTTATSRCSPTFSAQAQSSHAQPIEFFMHVAFPSSETFRCLSVAEDLLFGLLGVESVVFTVPNCQLGTPLPTDCFAHIGVRDPAQGD</sequence>
<dbReference type="Pfam" id="PF00982">
    <property type="entry name" value="Glyco_transf_20"/>
    <property type="match status" value="1"/>
</dbReference>
<reference evidence="2" key="2">
    <citation type="submission" date="2015-01" db="EMBL/GenBank/DDBJ databases">
        <title>Evolutionary Origins and Diversification of the Mycorrhizal Mutualists.</title>
        <authorList>
            <consortium name="DOE Joint Genome Institute"/>
            <consortium name="Mycorrhizal Genomics Consortium"/>
            <person name="Kohler A."/>
            <person name="Kuo A."/>
            <person name="Nagy L.G."/>
            <person name="Floudas D."/>
            <person name="Copeland A."/>
            <person name="Barry K.W."/>
            <person name="Cichocki N."/>
            <person name="Veneault-Fourrey C."/>
            <person name="LaButti K."/>
            <person name="Lindquist E.A."/>
            <person name="Lipzen A."/>
            <person name="Lundell T."/>
            <person name="Morin E."/>
            <person name="Murat C."/>
            <person name="Riley R."/>
            <person name="Ohm R."/>
            <person name="Sun H."/>
            <person name="Tunlid A."/>
            <person name="Henrissat B."/>
            <person name="Grigoriev I.V."/>
            <person name="Hibbett D.S."/>
            <person name="Martin F."/>
        </authorList>
    </citation>
    <scope>NUCLEOTIDE SEQUENCE [LARGE SCALE GENOMIC DNA]</scope>
    <source>
        <strain evidence="2">LaAM-08-1</strain>
    </source>
</reference>
<organism evidence="1 2">
    <name type="scientific">Laccaria amethystina LaAM-08-1</name>
    <dbReference type="NCBI Taxonomy" id="1095629"/>
    <lineage>
        <taxon>Eukaryota</taxon>
        <taxon>Fungi</taxon>
        <taxon>Dikarya</taxon>
        <taxon>Basidiomycota</taxon>
        <taxon>Agaricomycotina</taxon>
        <taxon>Agaricomycetes</taxon>
        <taxon>Agaricomycetidae</taxon>
        <taxon>Agaricales</taxon>
        <taxon>Agaricineae</taxon>
        <taxon>Hydnangiaceae</taxon>
        <taxon>Laccaria</taxon>
    </lineage>
</organism>
<name>A0A0C9WPS2_9AGAR</name>
<dbReference type="InterPro" id="IPR001830">
    <property type="entry name" value="Glyco_trans_20"/>
</dbReference>
<evidence type="ECO:0000313" key="1">
    <source>
        <dbReference type="EMBL" id="KIK00060.1"/>
    </source>
</evidence>
<protein>
    <submittedName>
        <fullName evidence="1">Glycosyltransferase family 20 protein</fullName>
    </submittedName>
</protein>
<dbReference type="GO" id="GO:0005992">
    <property type="term" value="P:trehalose biosynthetic process"/>
    <property type="evidence" value="ECO:0007669"/>
    <property type="project" value="InterPro"/>
</dbReference>
<dbReference type="AlphaFoldDB" id="A0A0C9WPS2"/>
<gene>
    <name evidence="1" type="ORF">K443DRAFT_617940</name>
</gene>
<keyword evidence="2" id="KW-1185">Reference proteome</keyword>
<dbReference type="HOGENOM" id="CLU_1938522_0_0_1"/>
<dbReference type="GO" id="GO:0016740">
    <property type="term" value="F:transferase activity"/>
    <property type="evidence" value="ECO:0007669"/>
    <property type="project" value="UniProtKB-KW"/>
</dbReference>
<accession>A0A0C9WPS2</accession>
<dbReference type="Gene3D" id="3.40.50.2000">
    <property type="entry name" value="Glycogen Phosphorylase B"/>
    <property type="match status" value="1"/>
</dbReference>
<keyword evidence="1" id="KW-0808">Transferase</keyword>
<dbReference type="OrthoDB" id="2691594at2759"/>
<dbReference type="SUPFAM" id="SSF53756">
    <property type="entry name" value="UDP-Glycosyltransferase/glycogen phosphorylase"/>
    <property type="match status" value="1"/>
</dbReference>